<evidence type="ECO:0000256" key="2">
    <source>
        <dbReference type="ARBA" id="ARBA00004532"/>
    </source>
</evidence>
<proteinExistence type="predicted"/>
<dbReference type="GO" id="GO:0044218">
    <property type="term" value="C:other organism cell membrane"/>
    <property type="evidence" value="ECO:0007669"/>
    <property type="project" value="UniProtKB-KW"/>
</dbReference>
<gene>
    <name evidence="6" type="ORF">MEDL_29525</name>
</gene>
<dbReference type="EMBL" id="CAJPWZ010001454">
    <property type="protein sequence ID" value="CAG2215772.1"/>
    <property type="molecule type" value="Genomic_DNA"/>
</dbReference>
<keyword evidence="4" id="KW-0472">Membrane</keyword>
<evidence type="ECO:0000313" key="7">
    <source>
        <dbReference type="Proteomes" id="UP000683360"/>
    </source>
</evidence>
<organism evidence="6 7">
    <name type="scientific">Mytilus edulis</name>
    <name type="common">Blue mussel</name>
    <dbReference type="NCBI Taxonomy" id="6550"/>
    <lineage>
        <taxon>Eukaryota</taxon>
        <taxon>Metazoa</taxon>
        <taxon>Spiralia</taxon>
        <taxon>Lophotrochozoa</taxon>
        <taxon>Mollusca</taxon>
        <taxon>Bivalvia</taxon>
        <taxon>Autobranchia</taxon>
        <taxon>Pteriomorphia</taxon>
        <taxon>Mytilida</taxon>
        <taxon>Mytiloidea</taxon>
        <taxon>Mytilidae</taxon>
        <taxon>Mytilinae</taxon>
        <taxon>Mytilus</taxon>
    </lineage>
</organism>
<dbReference type="Proteomes" id="UP000683360">
    <property type="component" value="Unassembled WGS sequence"/>
</dbReference>
<accession>A0A8S3S654</accession>
<dbReference type="Gene3D" id="2.60.270.20">
    <property type="entry name" value="Cytolysin/lectin"/>
    <property type="match status" value="1"/>
</dbReference>
<dbReference type="OrthoDB" id="6088470at2759"/>
<evidence type="ECO:0000256" key="3">
    <source>
        <dbReference type="ARBA" id="ARBA00022537"/>
    </source>
</evidence>
<dbReference type="PANTHER" id="PTHR40388:SF1">
    <property type="entry name" value="BRYOPORIN"/>
    <property type="match status" value="1"/>
</dbReference>
<dbReference type="InterPro" id="IPR015926">
    <property type="entry name" value="Cytolysin/lectin"/>
</dbReference>
<keyword evidence="5" id="KW-0166">Nematocyst</keyword>
<keyword evidence="4" id="KW-1053">Target membrane</keyword>
<comment type="subcellular location">
    <subcellularLocation>
        <location evidence="2">Nematocyst</location>
    </subcellularLocation>
    <subcellularLocation>
        <location evidence="1">Target cell membrane</location>
    </subcellularLocation>
</comment>
<evidence type="ECO:0000256" key="5">
    <source>
        <dbReference type="ARBA" id="ARBA00023331"/>
    </source>
</evidence>
<dbReference type="AlphaFoldDB" id="A0A8S3S654"/>
<comment type="caution">
    <text evidence="6">The sequence shown here is derived from an EMBL/GenBank/DDBJ whole genome shotgun (WGS) entry which is preliminary data.</text>
</comment>
<keyword evidence="3" id="KW-1052">Target cell membrane</keyword>
<dbReference type="InterPro" id="IPR050677">
    <property type="entry name" value="Actinoporin_PFT"/>
</dbReference>
<sequence>MLDITSYANNFHVWMYQSVTPMFLSNRNNTRNQSNWSRVTWNGHMVTSMGESTRLGSSLHGTNLSTMMSNKLYRTVVGIEITNWTRYHLSSPEVNIYSGYISMPPVSVQPGHKECMIAHKHGYTMTGSSGIVSWLIRNKEKRVVVVWGSPFIASNTMAVGLTTAGKDNHESSWFNTITQGKSDANLRYEPFTYDNAIKEIIIEDEDFQICGSMGTSHKPEVKITVRPTKMVDLSIDGLQ</sequence>
<evidence type="ECO:0000313" key="6">
    <source>
        <dbReference type="EMBL" id="CAG2215772.1"/>
    </source>
</evidence>
<dbReference type="SUPFAM" id="SSF63724">
    <property type="entry name" value="Cytolysin/lectin"/>
    <property type="match status" value="1"/>
</dbReference>
<protein>
    <submittedName>
        <fullName evidence="6">Uncharacterized protein</fullName>
    </submittedName>
</protein>
<dbReference type="GO" id="GO:0042151">
    <property type="term" value="C:nematocyst"/>
    <property type="evidence" value="ECO:0007669"/>
    <property type="project" value="UniProtKB-SubCell"/>
</dbReference>
<dbReference type="PANTHER" id="PTHR40388">
    <property type="entry name" value="BRYOPORIN"/>
    <property type="match status" value="1"/>
</dbReference>
<keyword evidence="7" id="KW-1185">Reference proteome</keyword>
<name>A0A8S3S654_MYTED</name>
<reference evidence="6" key="1">
    <citation type="submission" date="2021-03" db="EMBL/GenBank/DDBJ databases">
        <authorList>
            <person name="Bekaert M."/>
        </authorList>
    </citation>
    <scope>NUCLEOTIDE SEQUENCE</scope>
</reference>
<evidence type="ECO:0000256" key="4">
    <source>
        <dbReference type="ARBA" id="ARBA00023298"/>
    </source>
</evidence>
<evidence type="ECO:0000256" key="1">
    <source>
        <dbReference type="ARBA" id="ARBA00004175"/>
    </source>
</evidence>